<name>A0ABX4PN42_9LEPT</name>
<dbReference type="EMBL" id="NPEI01000007">
    <property type="protein sequence ID" value="PKA15454.1"/>
    <property type="molecule type" value="Genomic_DNA"/>
</dbReference>
<reference evidence="1 2" key="1">
    <citation type="submission" date="2017-07" db="EMBL/GenBank/DDBJ databases">
        <title>Leptospira spp. isolated from tropical soils.</title>
        <authorList>
            <person name="Thibeaux R."/>
            <person name="Iraola G."/>
            <person name="Ferres I."/>
            <person name="Bierque E."/>
            <person name="Girault D."/>
            <person name="Soupe-Gilbert M.-E."/>
            <person name="Picardeau M."/>
            <person name="Goarant C."/>
        </authorList>
    </citation>
    <scope>NUCLEOTIDE SEQUENCE [LARGE SCALE GENOMIC DNA]</scope>
    <source>
        <strain evidence="1 2">ATI7-C-A2</strain>
    </source>
</reference>
<accession>A0ABX4PN42</accession>
<organism evidence="1 2">
    <name type="scientific">Leptospira haakeii</name>
    <dbReference type="NCBI Taxonomy" id="2023198"/>
    <lineage>
        <taxon>Bacteria</taxon>
        <taxon>Pseudomonadati</taxon>
        <taxon>Spirochaetota</taxon>
        <taxon>Spirochaetia</taxon>
        <taxon>Leptospirales</taxon>
        <taxon>Leptospiraceae</taxon>
        <taxon>Leptospira</taxon>
    </lineage>
</organism>
<sequence length="411" mass="44267">MKSQNRRSILPKVVLALLVFFGITAGFKFNSGAKKENAQFPLSLKFKLLQPLHASADEWGFVRQSATWARGNSLFMDDIIAGIQSNTLLVLLASGNTVTATNLSLGDGGGVFDVRLTLANSGSEFQPSSSVYNTPKTFSNYLELKVAVTSNMALQFYWDDNPRLAGGDGALLIYNLARIAPSEWTAQATIESYVYMPDAVGDSTYSSLYPNQGLIQTYSWAGPLGTDSELGLHAQRGRVILEEMDNQTVFCFKTVVRVDGTTNLLPLTFPNKALCPSGNADEYYKLAYSQKLTGNLNVTAKSGWEEGAVTYPATAPTDTLCGLITNLNFGLFDMNGFVRDGVDSSAIPSDYVPALRVTNLYGRIGSQGKSGAGDGHGVTWDDTSKSTIDGLNTVVTFKTSEENVGSVIPVN</sequence>
<evidence type="ECO:0000313" key="2">
    <source>
        <dbReference type="Proteomes" id="UP000231857"/>
    </source>
</evidence>
<protein>
    <submittedName>
        <fullName evidence="1">Uncharacterized protein</fullName>
    </submittedName>
</protein>
<gene>
    <name evidence="1" type="ORF">CH363_12615</name>
</gene>
<dbReference type="NCBIfam" id="NF047527">
    <property type="entry name" value="LIC_12337_fam"/>
    <property type="match status" value="1"/>
</dbReference>
<evidence type="ECO:0000313" key="1">
    <source>
        <dbReference type="EMBL" id="PKA15454.1"/>
    </source>
</evidence>
<dbReference type="RefSeq" id="WP_100729225.1">
    <property type="nucleotide sequence ID" value="NZ_NPEI01000007.1"/>
</dbReference>
<dbReference type="Proteomes" id="UP000231857">
    <property type="component" value="Unassembled WGS sequence"/>
</dbReference>
<comment type="caution">
    <text evidence="1">The sequence shown here is derived from an EMBL/GenBank/DDBJ whole genome shotgun (WGS) entry which is preliminary data.</text>
</comment>
<keyword evidence="2" id="KW-1185">Reference proteome</keyword>
<proteinExistence type="predicted"/>